<comment type="caution">
    <text evidence="2">The sequence shown here is derived from an EMBL/GenBank/DDBJ whole genome shotgun (WGS) entry which is preliminary data.</text>
</comment>
<evidence type="ECO:0000313" key="2">
    <source>
        <dbReference type="EMBL" id="TRZ04982.1"/>
    </source>
</evidence>
<proteinExistence type="predicted"/>
<keyword evidence="3" id="KW-1185">Reference proteome</keyword>
<evidence type="ECO:0000313" key="3">
    <source>
        <dbReference type="Proteomes" id="UP000796761"/>
    </source>
</evidence>
<accession>A0A8K1D4H9</accession>
<gene>
    <name evidence="2" type="ORF">HGM15179_022125</name>
</gene>
<dbReference type="AlphaFoldDB" id="A0A8K1D4H9"/>
<evidence type="ECO:0000256" key="1">
    <source>
        <dbReference type="SAM" id="MobiDB-lite"/>
    </source>
</evidence>
<feature type="region of interest" description="Disordered" evidence="1">
    <location>
        <begin position="1"/>
        <end position="22"/>
    </location>
</feature>
<name>A0A8K1D4H9_9PASS</name>
<dbReference type="OrthoDB" id="9219939at2759"/>
<reference evidence="2" key="1">
    <citation type="submission" date="2019-04" db="EMBL/GenBank/DDBJ databases">
        <title>Genome assembly of Zosterops borbonicus 15179.</title>
        <authorList>
            <person name="Leroy T."/>
            <person name="Anselmetti Y."/>
            <person name="Tilak M.-K."/>
            <person name="Nabholz B."/>
        </authorList>
    </citation>
    <scope>NUCLEOTIDE SEQUENCE</scope>
    <source>
        <strain evidence="2">HGM_15179</strain>
        <tissue evidence="2">Muscle</tissue>
    </source>
</reference>
<dbReference type="Proteomes" id="UP000796761">
    <property type="component" value="Unassembled WGS sequence"/>
</dbReference>
<dbReference type="EMBL" id="SWJQ01007716">
    <property type="protein sequence ID" value="TRZ04982.1"/>
    <property type="molecule type" value="Genomic_DNA"/>
</dbReference>
<feature type="compositionally biased region" description="Polar residues" evidence="1">
    <location>
        <begin position="10"/>
        <end position="22"/>
    </location>
</feature>
<sequence length="112" mass="12695">MASGLDQEWCGQQEQGSDSSPVLNIGVAAPGVLCPSLGLQFRKDMEGLEHVLRRATRLVRGVEHKSREEWLRELGMFILEKRRLRGDKVVSWLRLDLMISKVFSNFADSVIL</sequence>
<protein>
    <submittedName>
        <fullName evidence="2">Uncharacterized protein</fullName>
    </submittedName>
</protein>
<organism evidence="2 3">
    <name type="scientific">Zosterops borbonicus</name>
    <dbReference type="NCBI Taxonomy" id="364589"/>
    <lineage>
        <taxon>Eukaryota</taxon>
        <taxon>Metazoa</taxon>
        <taxon>Chordata</taxon>
        <taxon>Craniata</taxon>
        <taxon>Vertebrata</taxon>
        <taxon>Euteleostomi</taxon>
        <taxon>Archelosauria</taxon>
        <taxon>Archosauria</taxon>
        <taxon>Dinosauria</taxon>
        <taxon>Saurischia</taxon>
        <taxon>Theropoda</taxon>
        <taxon>Coelurosauria</taxon>
        <taxon>Aves</taxon>
        <taxon>Neognathae</taxon>
        <taxon>Neoaves</taxon>
        <taxon>Telluraves</taxon>
        <taxon>Australaves</taxon>
        <taxon>Passeriformes</taxon>
        <taxon>Sylvioidea</taxon>
        <taxon>Zosteropidae</taxon>
        <taxon>Zosterops</taxon>
    </lineage>
</organism>